<feature type="domain" description="Sodium/calcium exchanger membrane region" evidence="8">
    <location>
        <begin position="8"/>
        <end position="95"/>
    </location>
</feature>
<dbReference type="Gene3D" id="1.20.1420.30">
    <property type="entry name" value="NCX, central ion-binding region"/>
    <property type="match status" value="1"/>
</dbReference>
<evidence type="ECO:0000256" key="1">
    <source>
        <dbReference type="ARBA" id="ARBA00004127"/>
    </source>
</evidence>
<keyword evidence="2" id="KW-0813">Transport</keyword>
<feature type="non-terminal residue" evidence="9">
    <location>
        <position position="1"/>
    </location>
</feature>
<keyword evidence="3 7" id="KW-0812">Transmembrane</keyword>
<gene>
    <name evidence="9" type="ORF">TeGR_g14166</name>
</gene>
<evidence type="ECO:0000256" key="3">
    <source>
        <dbReference type="ARBA" id="ARBA00022692"/>
    </source>
</evidence>
<feature type="transmembrane region" description="Helical" evidence="7">
    <location>
        <begin position="20"/>
        <end position="45"/>
    </location>
</feature>
<sequence>SPPPARRSAVLFAYQNKLDICLSIAVGSSLQITLLLLPLLVLVSFFTGRELTLFMEGYETACMMCACLVVAAVVQQGKSNWMVGAALLGLYGVMAGGFIIHHRENVGEVVAKKAWVDGGGWGEESPSDRPP</sequence>
<evidence type="ECO:0000256" key="4">
    <source>
        <dbReference type="ARBA" id="ARBA00022989"/>
    </source>
</evidence>
<evidence type="ECO:0000259" key="8">
    <source>
        <dbReference type="Pfam" id="PF01699"/>
    </source>
</evidence>
<organism evidence="9 10">
    <name type="scientific">Tetraparma gracilis</name>
    <dbReference type="NCBI Taxonomy" id="2962635"/>
    <lineage>
        <taxon>Eukaryota</taxon>
        <taxon>Sar</taxon>
        <taxon>Stramenopiles</taxon>
        <taxon>Ochrophyta</taxon>
        <taxon>Bolidophyceae</taxon>
        <taxon>Parmales</taxon>
        <taxon>Triparmaceae</taxon>
        <taxon>Tetraparma</taxon>
    </lineage>
</organism>
<protein>
    <recommendedName>
        <fullName evidence="8">Sodium/calcium exchanger membrane region domain-containing protein</fullName>
    </recommendedName>
</protein>
<keyword evidence="5" id="KW-0406">Ion transport</keyword>
<keyword evidence="6 7" id="KW-0472">Membrane</keyword>
<evidence type="ECO:0000256" key="2">
    <source>
        <dbReference type="ARBA" id="ARBA00022448"/>
    </source>
</evidence>
<comment type="caution">
    <text evidence="9">The sequence shown here is derived from an EMBL/GenBank/DDBJ whole genome shotgun (WGS) entry which is preliminary data.</text>
</comment>
<dbReference type="EMBL" id="BRYB01002276">
    <property type="protein sequence ID" value="GMI42317.1"/>
    <property type="molecule type" value="Genomic_DNA"/>
</dbReference>
<keyword evidence="4 7" id="KW-1133">Transmembrane helix</keyword>
<keyword evidence="10" id="KW-1185">Reference proteome</keyword>
<dbReference type="Proteomes" id="UP001165060">
    <property type="component" value="Unassembled WGS sequence"/>
</dbReference>
<dbReference type="InterPro" id="IPR044880">
    <property type="entry name" value="NCX_ion-bd_dom_sf"/>
</dbReference>
<dbReference type="PANTHER" id="PTHR31503:SF22">
    <property type="entry name" value="VACUOLAR CALCIUM ION TRANSPORTER"/>
    <property type="match status" value="1"/>
</dbReference>
<evidence type="ECO:0000256" key="5">
    <source>
        <dbReference type="ARBA" id="ARBA00023065"/>
    </source>
</evidence>
<reference evidence="9 10" key="1">
    <citation type="journal article" date="2023" name="Commun. Biol.">
        <title>Genome analysis of Parmales, the sister group of diatoms, reveals the evolutionary specialization of diatoms from phago-mixotrophs to photoautotrophs.</title>
        <authorList>
            <person name="Ban H."/>
            <person name="Sato S."/>
            <person name="Yoshikawa S."/>
            <person name="Yamada K."/>
            <person name="Nakamura Y."/>
            <person name="Ichinomiya M."/>
            <person name="Sato N."/>
            <person name="Blanc-Mathieu R."/>
            <person name="Endo H."/>
            <person name="Kuwata A."/>
            <person name="Ogata H."/>
        </authorList>
    </citation>
    <scope>NUCLEOTIDE SEQUENCE [LARGE SCALE GENOMIC DNA]</scope>
</reference>
<comment type="subcellular location">
    <subcellularLocation>
        <location evidence="1">Endomembrane system</location>
        <topology evidence="1">Multi-pass membrane protein</topology>
    </subcellularLocation>
</comment>
<dbReference type="PANTHER" id="PTHR31503">
    <property type="entry name" value="VACUOLAR CALCIUM ION TRANSPORTER"/>
    <property type="match status" value="1"/>
</dbReference>
<dbReference type="InterPro" id="IPR004837">
    <property type="entry name" value="NaCa_Exmemb"/>
</dbReference>
<accession>A0ABQ6N7S1</accession>
<dbReference type="Pfam" id="PF01699">
    <property type="entry name" value="Na_Ca_ex"/>
    <property type="match status" value="1"/>
</dbReference>
<evidence type="ECO:0000256" key="6">
    <source>
        <dbReference type="ARBA" id="ARBA00023136"/>
    </source>
</evidence>
<feature type="transmembrane region" description="Helical" evidence="7">
    <location>
        <begin position="57"/>
        <end position="74"/>
    </location>
</feature>
<evidence type="ECO:0000256" key="7">
    <source>
        <dbReference type="SAM" id="Phobius"/>
    </source>
</evidence>
<feature type="transmembrane region" description="Helical" evidence="7">
    <location>
        <begin position="81"/>
        <end position="100"/>
    </location>
</feature>
<evidence type="ECO:0000313" key="9">
    <source>
        <dbReference type="EMBL" id="GMI42317.1"/>
    </source>
</evidence>
<evidence type="ECO:0000313" key="10">
    <source>
        <dbReference type="Proteomes" id="UP001165060"/>
    </source>
</evidence>
<proteinExistence type="predicted"/>
<dbReference type="InterPro" id="IPR004713">
    <property type="entry name" value="CaH_exchang"/>
</dbReference>
<name>A0ABQ6N7S1_9STRA</name>